<dbReference type="EMBL" id="KX078569">
    <property type="protein sequence ID" value="ANM46625.1"/>
    <property type="molecule type" value="Genomic_DNA"/>
</dbReference>
<proteinExistence type="predicted"/>
<dbReference type="GeneID" id="29059271"/>
<name>A0A192YBV8_9CAUD</name>
<dbReference type="KEGG" id="vg:29059271"/>
<accession>A0A192YBV8</accession>
<protein>
    <submittedName>
        <fullName evidence="1">Uncharacterized protein</fullName>
    </submittedName>
</protein>
<organism evidence="1 2">
    <name type="scientific">Morganella phage vB_MmoM_MP1</name>
    <dbReference type="NCBI Taxonomy" id="1852628"/>
    <lineage>
        <taxon>Viruses</taxon>
        <taxon>Duplodnaviria</taxon>
        <taxon>Heunggongvirae</taxon>
        <taxon>Uroviricota</taxon>
        <taxon>Caudoviricetes</taxon>
        <taxon>Pantevenvirales</taxon>
        <taxon>Straboviridae</taxon>
        <taxon>Gualtarvirus</taxon>
        <taxon>Gualtarvirus mp1</taxon>
    </lineage>
</organism>
<dbReference type="RefSeq" id="YP_009279934.1">
    <property type="nucleotide sequence ID" value="NC_031020.1"/>
</dbReference>
<dbReference type="Proteomes" id="UP000203816">
    <property type="component" value="Segment"/>
</dbReference>
<reference evidence="1 2" key="1">
    <citation type="submission" date="2016-04" db="EMBL/GenBank/DDBJ databases">
        <title>Comparative genomics of Morganella phages MP1 and MP2 define new clades among the T4 and T7-like Viruses.</title>
        <authorList>
            <person name="Pinto G."/>
            <person name="Oliveira A."/>
            <person name="Malgorzata L."/>
            <person name="Kropinski A."/>
            <person name="Azeredo J."/>
        </authorList>
    </citation>
    <scope>NUCLEOTIDE SEQUENCE [LARGE SCALE GENOMIC DNA]</scope>
</reference>
<gene>
    <name evidence="1" type="ORF">MP1_gp0077</name>
</gene>
<keyword evidence="2" id="KW-1185">Reference proteome</keyword>
<evidence type="ECO:0000313" key="2">
    <source>
        <dbReference type="Proteomes" id="UP000203816"/>
    </source>
</evidence>
<evidence type="ECO:0000313" key="1">
    <source>
        <dbReference type="EMBL" id="ANM46625.1"/>
    </source>
</evidence>
<sequence>MTQEVYDEIMQRISDLIQETPCVRYGQAFAIIIHDYPELSRRYTDLQIESFVNDMWEVKDPVVVHEFINKNFLA</sequence>